<proteinExistence type="predicted"/>
<dbReference type="Pfam" id="PF02597">
    <property type="entry name" value="ThiS"/>
    <property type="match status" value="1"/>
</dbReference>
<dbReference type="OrthoDB" id="5605034at2"/>
<evidence type="ECO:0000313" key="1">
    <source>
        <dbReference type="EMBL" id="API87031.1"/>
    </source>
</evidence>
<organism evidence="1 2">
    <name type="scientific">Francisella uliginis</name>
    <dbReference type="NCBI Taxonomy" id="573570"/>
    <lineage>
        <taxon>Bacteria</taxon>
        <taxon>Pseudomonadati</taxon>
        <taxon>Pseudomonadota</taxon>
        <taxon>Gammaproteobacteria</taxon>
        <taxon>Thiotrichales</taxon>
        <taxon>Francisellaceae</taxon>
        <taxon>Francisella</taxon>
    </lineage>
</organism>
<dbReference type="InterPro" id="IPR003749">
    <property type="entry name" value="ThiS/MoaD-like"/>
</dbReference>
<dbReference type="InterPro" id="IPR012675">
    <property type="entry name" value="Beta-grasp_dom_sf"/>
</dbReference>
<name>A0A1L4BT54_9GAMM</name>
<dbReference type="PANTHER" id="PTHR34472:SF1">
    <property type="entry name" value="SULFUR CARRIER PROTEIN THIS"/>
    <property type="match status" value="1"/>
</dbReference>
<evidence type="ECO:0000313" key="2">
    <source>
        <dbReference type="Proteomes" id="UP000184222"/>
    </source>
</evidence>
<dbReference type="InterPro" id="IPR016155">
    <property type="entry name" value="Mopterin_synth/thiamin_S_b"/>
</dbReference>
<dbReference type="InterPro" id="IPR010035">
    <property type="entry name" value="Thi_S"/>
</dbReference>
<reference evidence="1 2" key="1">
    <citation type="journal article" date="2016" name="Appl. Environ. Microbiol.">
        <title>Whole genome relationships among Francisella bacteria of diverse origin define new species and provide specific regions for detection.</title>
        <authorList>
            <person name="Challacombe J.F."/>
            <person name="Petersen J.M."/>
            <person name="Gallegos-Graves V."/>
            <person name="Hodge D."/>
            <person name="Pillai S."/>
            <person name="Kuske C.R."/>
        </authorList>
    </citation>
    <scope>NUCLEOTIDE SEQUENCE [LARGE SCALE GENOMIC DNA]</scope>
    <source>
        <strain evidence="2">TX07-7310</strain>
    </source>
</reference>
<sequence>MQIIFNQKKLELENSLNIEELLKEQEFKESCFAVMVNNKFVAKDSYASTFLNDNDSVVTIQPMQGG</sequence>
<keyword evidence="2" id="KW-1185">Reference proteome</keyword>
<dbReference type="EMBL" id="CP016796">
    <property type="protein sequence ID" value="API87031.1"/>
    <property type="molecule type" value="Genomic_DNA"/>
</dbReference>
<dbReference type="NCBIfam" id="TIGR01683">
    <property type="entry name" value="thiS"/>
    <property type="match status" value="1"/>
</dbReference>
<dbReference type="STRING" id="573570.F7310_06520"/>
<protein>
    <submittedName>
        <fullName evidence="1">Thiamine biosynthesis protein ThiS</fullName>
    </submittedName>
</protein>
<dbReference type="RefSeq" id="WP_072712669.1">
    <property type="nucleotide sequence ID" value="NZ_CP016796.1"/>
</dbReference>
<dbReference type="KEGG" id="frx:F7310_06520"/>
<gene>
    <name evidence="1" type="ORF">F7310_06520</name>
</gene>
<dbReference type="Gene3D" id="3.10.20.30">
    <property type="match status" value="1"/>
</dbReference>
<accession>A0A1L4BT54</accession>
<dbReference type="CDD" id="cd00565">
    <property type="entry name" value="Ubl_ThiS"/>
    <property type="match status" value="1"/>
</dbReference>
<dbReference type="SUPFAM" id="SSF54285">
    <property type="entry name" value="MoaD/ThiS"/>
    <property type="match status" value="1"/>
</dbReference>
<dbReference type="PANTHER" id="PTHR34472">
    <property type="entry name" value="SULFUR CARRIER PROTEIN THIS"/>
    <property type="match status" value="1"/>
</dbReference>
<dbReference type="AlphaFoldDB" id="A0A1L4BT54"/>
<dbReference type="Proteomes" id="UP000184222">
    <property type="component" value="Chromosome"/>
</dbReference>